<evidence type="ECO:0000313" key="3">
    <source>
        <dbReference type="Proteomes" id="UP000813385"/>
    </source>
</evidence>
<dbReference type="Proteomes" id="UP000813385">
    <property type="component" value="Unassembled WGS sequence"/>
</dbReference>
<protein>
    <submittedName>
        <fullName evidence="2">Heterokaryon incompatibility protein-domain-containing protein</fullName>
    </submittedName>
</protein>
<feature type="domain" description="Heterokaryon incompatibility" evidence="1">
    <location>
        <begin position="216"/>
        <end position="388"/>
    </location>
</feature>
<dbReference type="OrthoDB" id="5362512at2759"/>
<evidence type="ECO:0000259" key="1">
    <source>
        <dbReference type="Pfam" id="PF06985"/>
    </source>
</evidence>
<keyword evidence="3" id="KW-1185">Reference proteome</keyword>
<dbReference type="EMBL" id="JAGPXD010000002">
    <property type="protein sequence ID" value="KAH7367836.1"/>
    <property type="molecule type" value="Genomic_DNA"/>
</dbReference>
<dbReference type="AlphaFoldDB" id="A0A8K0TJD3"/>
<sequence length="792" mass="88969">MRSWEMQRSGNYASETIVLGNWLSGINRSPNQPKITEWTSGKVCPSCSNFDIKSTTRSGAPTTFSERYAFWNHSSTPKEIRKAAAEGCKRCAVLDQVLHMLGPRTEEEDIRLKFLPASVAMFALEPSAYLEIFPSDGEPSTACGFPSSKRRGRRRFGNAMDPACLEEITMSINECIFSHHECRPSPNPARPNRLVEIPAEDGQPVRIIKAPADAEYAALSHCWGKEPLKRLLKEDVDAAEATDGIVSFAWADLPPSFRDACTVARGLFMQHVWIDSLCIVQDDGDDWQREAAKMGVIYESAYVTISATDAAASAHGFLFPRFTETGITAADDNDRHFRFTVRQYDITRCNDRLPHYGDTPDHPWLLRANDLDEKYLNPLQLRGWCFQERLMSRRVLHLKRYEVVLECNSGYRCECSGMKALGGRGVKALVSLMMQETLTDAERFRASRLRDAVASEHGRGSGRAAPEPLAVRADARLMQAWEMLVELYSRTAFTHRDDVLPALGSLARVFQAARPGWTYVGGMWKEQMRRGLMWVPLAPRGGDGQIAVRTNKQRPGLGELAPSFSWAARMGRMRYMAGEYAGKVEFEVVSAVTTPAGDDPYGDIAGGELTLRGRAVAFRFWKVRDSVEDEWEQPLIKISHDDWDDPECSRSKQDVEVCFDITVPEQEWQWRGTNKVESGMETLQRVKGFDTPDEASAFFDERQPGDVIRPADDGLTEEEREHVRDMAPPPIKEPLILFRLTSGCDHGMRGVGAAALMLRKSSDIPGAYRRVGLRILKDQVFHGSPEMDVRIV</sequence>
<proteinExistence type="predicted"/>
<comment type="caution">
    <text evidence="2">The sequence shown here is derived from an EMBL/GenBank/DDBJ whole genome shotgun (WGS) entry which is preliminary data.</text>
</comment>
<dbReference type="Pfam" id="PF06985">
    <property type="entry name" value="HET"/>
    <property type="match status" value="1"/>
</dbReference>
<dbReference type="PANTHER" id="PTHR33112:SF16">
    <property type="entry name" value="HETEROKARYON INCOMPATIBILITY DOMAIN-CONTAINING PROTEIN"/>
    <property type="match status" value="1"/>
</dbReference>
<dbReference type="PANTHER" id="PTHR33112">
    <property type="entry name" value="DOMAIN PROTEIN, PUTATIVE-RELATED"/>
    <property type="match status" value="1"/>
</dbReference>
<gene>
    <name evidence="2" type="ORF">B0T11DRAFT_326071</name>
</gene>
<name>A0A8K0TJD3_9PEZI</name>
<accession>A0A8K0TJD3</accession>
<organism evidence="2 3">
    <name type="scientific">Plectosphaerella cucumerina</name>
    <dbReference type="NCBI Taxonomy" id="40658"/>
    <lineage>
        <taxon>Eukaryota</taxon>
        <taxon>Fungi</taxon>
        <taxon>Dikarya</taxon>
        <taxon>Ascomycota</taxon>
        <taxon>Pezizomycotina</taxon>
        <taxon>Sordariomycetes</taxon>
        <taxon>Hypocreomycetidae</taxon>
        <taxon>Glomerellales</taxon>
        <taxon>Plectosphaerellaceae</taxon>
        <taxon>Plectosphaerella</taxon>
    </lineage>
</organism>
<reference evidence="2" key="1">
    <citation type="journal article" date="2021" name="Nat. Commun.">
        <title>Genetic determinants of endophytism in the Arabidopsis root mycobiome.</title>
        <authorList>
            <person name="Mesny F."/>
            <person name="Miyauchi S."/>
            <person name="Thiergart T."/>
            <person name="Pickel B."/>
            <person name="Atanasova L."/>
            <person name="Karlsson M."/>
            <person name="Huettel B."/>
            <person name="Barry K.W."/>
            <person name="Haridas S."/>
            <person name="Chen C."/>
            <person name="Bauer D."/>
            <person name="Andreopoulos W."/>
            <person name="Pangilinan J."/>
            <person name="LaButti K."/>
            <person name="Riley R."/>
            <person name="Lipzen A."/>
            <person name="Clum A."/>
            <person name="Drula E."/>
            <person name="Henrissat B."/>
            <person name="Kohler A."/>
            <person name="Grigoriev I.V."/>
            <person name="Martin F.M."/>
            <person name="Hacquard S."/>
        </authorList>
    </citation>
    <scope>NUCLEOTIDE SEQUENCE</scope>
    <source>
        <strain evidence="2">MPI-CAGE-AT-0016</strain>
    </source>
</reference>
<evidence type="ECO:0000313" key="2">
    <source>
        <dbReference type="EMBL" id="KAH7367836.1"/>
    </source>
</evidence>
<dbReference type="InterPro" id="IPR010730">
    <property type="entry name" value="HET"/>
</dbReference>